<dbReference type="GO" id="GO:0051539">
    <property type="term" value="F:4 iron, 4 sulfur cluster binding"/>
    <property type="evidence" value="ECO:0007669"/>
    <property type="project" value="UniProtKB-KW"/>
</dbReference>
<evidence type="ECO:0000313" key="7">
    <source>
        <dbReference type="EMBL" id="QSQ09497.1"/>
    </source>
</evidence>
<feature type="domain" description="4Fe-4S ferredoxin-type" evidence="5">
    <location>
        <begin position="38"/>
        <end position="66"/>
    </location>
</feature>
<dbReference type="Proteomes" id="UP000662904">
    <property type="component" value="Chromosome"/>
</dbReference>
<dbReference type="PROSITE" id="PS51656">
    <property type="entry name" value="4FE4S"/>
    <property type="match status" value="1"/>
</dbReference>
<evidence type="ECO:0000256" key="2">
    <source>
        <dbReference type="ARBA" id="ARBA00022723"/>
    </source>
</evidence>
<dbReference type="GO" id="GO:0046872">
    <property type="term" value="F:metal ion binding"/>
    <property type="evidence" value="ECO:0007669"/>
    <property type="project" value="UniProtKB-KW"/>
</dbReference>
<dbReference type="EMBL" id="CP059066">
    <property type="protein sequence ID" value="QSQ09497.1"/>
    <property type="molecule type" value="Genomic_DNA"/>
</dbReference>
<evidence type="ECO:0000259" key="5">
    <source>
        <dbReference type="PROSITE" id="PS51379"/>
    </source>
</evidence>
<keyword evidence="3" id="KW-0408">Iron</keyword>
<dbReference type="PROSITE" id="PS51379">
    <property type="entry name" value="4FE4S_FER_2"/>
    <property type="match status" value="2"/>
</dbReference>
<feature type="domain" description="4Fe-4S ferredoxin-type" evidence="5">
    <location>
        <begin position="8"/>
        <end position="37"/>
    </location>
</feature>
<dbReference type="InterPro" id="IPR004108">
    <property type="entry name" value="Fe_hydrogenase_lsu_C"/>
</dbReference>
<evidence type="ECO:0000256" key="1">
    <source>
        <dbReference type="ARBA" id="ARBA00022485"/>
    </source>
</evidence>
<keyword evidence="2" id="KW-0479">Metal-binding</keyword>
<dbReference type="Gene3D" id="1.10.15.40">
    <property type="entry name" value="Electron transport complex subunit B, putative Fe-S cluster"/>
    <property type="match status" value="1"/>
</dbReference>
<dbReference type="PANTHER" id="PTHR43560">
    <property type="entry name" value="ION-TRANSLOCATING OXIDOREDUCTASE COMPLEX SUBUNIT B"/>
    <property type="match status" value="1"/>
</dbReference>
<organism evidence="7 8">
    <name type="scientific">Koleobacter methoxysyntrophicus</name>
    <dbReference type="NCBI Taxonomy" id="2751313"/>
    <lineage>
        <taxon>Bacteria</taxon>
        <taxon>Bacillati</taxon>
        <taxon>Bacillota</taxon>
        <taxon>Clostridia</taxon>
        <taxon>Koleobacterales</taxon>
        <taxon>Koleobacteraceae</taxon>
        <taxon>Koleobacter</taxon>
    </lineage>
</organism>
<dbReference type="Pfam" id="PF13237">
    <property type="entry name" value="Fer4_10"/>
    <property type="match status" value="1"/>
</dbReference>
<dbReference type="InterPro" id="IPR009016">
    <property type="entry name" value="Fe_hydrogenase"/>
</dbReference>
<dbReference type="KEGG" id="kme:H0A61_01868"/>
<keyword evidence="7" id="KW-0560">Oxidoreductase</keyword>
<dbReference type="SUPFAM" id="SSF53920">
    <property type="entry name" value="Fe-only hydrogenase"/>
    <property type="match status" value="1"/>
</dbReference>
<feature type="domain" description="4Fe-4S" evidence="6">
    <location>
        <begin position="370"/>
        <end position="429"/>
    </location>
</feature>
<dbReference type="EC" id="1.12.7.2" evidence="7"/>
<reference evidence="7" key="1">
    <citation type="submission" date="2020-07" db="EMBL/GenBank/DDBJ databases">
        <title>Koleobacter methoxysyntrophicus gen. nov., sp. nov., a novel anaerobic bacterium isolated from deep subsurface oil field and proposal of Koleobacterales ord. nov. in the phylum Firmicutes.</title>
        <authorList>
            <person name="Sakamoto S."/>
            <person name="Tamaki H."/>
        </authorList>
    </citation>
    <scope>NUCLEOTIDE SEQUENCE</scope>
    <source>
        <strain evidence="7">NRmbB1</strain>
    </source>
</reference>
<dbReference type="GO" id="GO:0008901">
    <property type="term" value="F:ferredoxin hydrogenase activity"/>
    <property type="evidence" value="ECO:0007669"/>
    <property type="project" value="UniProtKB-EC"/>
</dbReference>
<keyword evidence="8" id="KW-1185">Reference proteome</keyword>
<dbReference type="Pfam" id="PF02906">
    <property type="entry name" value="Fe_hyd_lg_C"/>
    <property type="match status" value="1"/>
</dbReference>
<dbReference type="Gene3D" id="3.30.70.20">
    <property type="match status" value="1"/>
</dbReference>
<evidence type="ECO:0000256" key="3">
    <source>
        <dbReference type="ARBA" id="ARBA00023004"/>
    </source>
</evidence>
<proteinExistence type="predicted"/>
<dbReference type="PANTHER" id="PTHR43560:SF1">
    <property type="entry name" value="ION-TRANSLOCATING OXIDOREDUCTASE COMPLEX SUBUNIT B"/>
    <property type="match status" value="1"/>
</dbReference>
<dbReference type="InterPro" id="IPR017896">
    <property type="entry name" value="4Fe4S_Fe-S-bd"/>
</dbReference>
<keyword evidence="4" id="KW-0411">Iron-sulfur</keyword>
<keyword evidence="1" id="KW-0004">4Fe-4S</keyword>
<name>A0A8A0RQ17_9FIRM</name>
<evidence type="ECO:0000259" key="6">
    <source>
        <dbReference type="PROSITE" id="PS51656"/>
    </source>
</evidence>
<evidence type="ECO:0000313" key="8">
    <source>
        <dbReference type="Proteomes" id="UP000662904"/>
    </source>
</evidence>
<dbReference type="InterPro" id="IPR050395">
    <property type="entry name" value="4Fe4S_Ferredoxin_RnfB"/>
</dbReference>
<dbReference type="Pfam" id="PF04060">
    <property type="entry name" value="FeS"/>
    <property type="match status" value="1"/>
</dbReference>
<dbReference type="InterPro" id="IPR007202">
    <property type="entry name" value="4Fe-4S_dom"/>
</dbReference>
<dbReference type="InterPro" id="IPR017900">
    <property type="entry name" value="4Fe4S_Fe_S_CS"/>
</dbReference>
<evidence type="ECO:0000256" key="4">
    <source>
        <dbReference type="ARBA" id="ARBA00023014"/>
    </source>
</evidence>
<accession>A0A8A0RQ17</accession>
<dbReference type="SUPFAM" id="SSF54862">
    <property type="entry name" value="4Fe-4S ferredoxins"/>
    <property type="match status" value="1"/>
</dbReference>
<protein>
    <submittedName>
        <fullName evidence="7">Periplasmic [Fe] hydrogenase large subunit</fullName>
        <ecNumber evidence="7">1.12.7.2</ecNumber>
    </submittedName>
</protein>
<dbReference type="AlphaFoldDB" id="A0A8A0RQ17"/>
<sequence length="459" mass="50744">MKMEQIYHSVTLDRDKCRGCTNCIKNCPTEAIRVRDGKAVILETKCIDCGECIRICPQHAKTATTDSLKILQNYKFNIAIPAPSFCGQFKEDIDVNKLLNALKAVGFNEVYEVAEAAERVTIATREYLKKKDRKKPSISSSCPAIIRLIQIRFPELIDNIIPVKSPMEVTGRIAREKAISLGYRDEDIGIFFITPCPAKVTSIKQPVGSEKSHVNGAFSIAQVYGEVLKNLNSIKDGEVEAIQRSSGVGISWGRAGGENQAIGRNNHLSVDGIHNVIDVLEEVEMGKLNNVDYIECQACIGGCIGGVLTVENHFIARVKLRRLAEKYGEESKLDEKEVLDDYKQGKYFMEEKIQPKPVLQLDDNLGQAIKKMELMEDILKNLPGLDCGACGSPNCRALAEDIVRGYASELDCIFKLRKRVKELAEEMVALSKKVPPAMGIEDTEEGGKLIDTETGTDSG</sequence>
<dbReference type="Gene3D" id="3.40.950.10">
    <property type="entry name" value="Fe-only Hydrogenase (Larger Subunit), Chain L, domain 3"/>
    <property type="match status" value="1"/>
</dbReference>
<gene>
    <name evidence="7" type="primary">hydA_2</name>
    <name evidence="7" type="ORF">H0A61_01868</name>
</gene>
<dbReference type="PROSITE" id="PS00198">
    <property type="entry name" value="4FE4S_FER_1"/>
    <property type="match status" value="2"/>
</dbReference>